<dbReference type="Gene3D" id="3.30.710.10">
    <property type="entry name" value="Potassium Channel Kv1.1, Chain A"/>
    <property type="match status" value="1"/>
</dbReference>
<protein>
    <recommendedName>
        <fullName evidence="4">BTB domain-containing protein</fullName>
    </recommendedName>
</protein>
<evidence type="ECO:0000313" key="6">
    <source>
        <dbReference type="Proteomes" id="UP000826234"/>
    </source>
</evidence>
<organism evidence="5 6">
    <name type="scientific">Phrynosoma platyrhinos</name>
    <name type="common">Desert horned lizard</name>
    <dbReference type="NCBI Taxonomy" id="52577"/>
    <lineage>
        <taxon>Eukaryota</taxon>
        <taxon>Metazoa</taxon>
        <taxon>Chordata</taxon>
        <taxon>Craniata</taxon>
        <taxon>Vertebrata</taxon>
        <taxon>Euteleostomi</taxon>
        <taxon>Lepidosauria</taxon>
        <taxon>Squamata</taxon>
        <taxon>Bifurcata</taxon>
        <taxon>Unidentata</taxon>
        <taxon>Episquamata</taxon>
        <taxon>Toxicofera</taxon>
        <taxon>Iguania</taxon>
        <taxon>Phrynosomatidae</taxon>
        <taxon>Phrynosomatinae</taxon>
        <taxon>Phrynosoma</taxon>
    </lineage>
</organism>
<dbReference type="Pfam" id="PF07707">
    <property type="entry name" value="BACK"/>
    <property type="match status" value="1"/>
</dbReference>
<dbReference type="SMART" id="SM00225">
    <property type="entry name" value="BTB"/>
    <property type="match status" value="1"/>
</dbReference>
<dbReference type="PANTHER" id="PTHR45632">
    <property type="entry name" value="LD33804P"/>
    <property type="match status" value="1"/>
</dbReference>
<dbReference type="InterPro" id="IPR000210">
    <property type="entry name" value="BTB/POZ_dom"/>
</dbReference>
<dbReference type="Pfam" id="PF00651">
    <property type="entry name" value="BTB"/>
    <property type="match status" value="1"/>
</dbReference>
<dbReference type="SUPFAM" id="SSF54695">
    <property type="entry name" value="POZ domain"/>
    <property type="match status" value="1"/>
</dbReference>
<evidence type="ECO:0000256" key="1">
    <source>
        <dbReference type="ARBA" id="ARBA00022441"/>
    </source>
</evidence>
<dbReference type="SMART" id="SM00875">
    <property type="entry name" value="BACK"/>
    <property type="match status" value="1"/>
</dbReference>
<dbReference type="PROSITE" id="PS50097">
    <property type="entry name" value="BTB"/>
    <property type="match status" value="1"/>
</dbReference>
<evidence type="ECO:0000259" key="4">
    <source>
        <dbReference type="PROSITE" id="PS50097"/>
    </source>
</evidence>
<evidence type="ECO:0000313" key="5">
    <source>
        <dbReference type="EMBL" id="KAH0631624.1"/>
    </source>
</evidence>
<feature type="region of interest" description="Disordered" evidence="3">
    <location>
        <begin position="617"/>
        <end position="641"/>
    </location>
</feature>
<sequence>MDPPDFAETSRKDDEPETSVSLKSCFSQGLKQLHHNQELCNATLIAGGKRFPCNRALLASISPYFQAVFTSGFKESRDGEVFLEDMDPSILQNLLTFLYSGELTLHSEIVEDLFTAASRLQLLPALTLISRYLIERISKENCLRLYMLARDHNNATLLRGTLRYLGLHFESVLEHQDFPHLDLGALICIISSDQLAVTSEIEVFQAVQRWVKAAPAQRLEALGTLLQHIRFPLLTPEELAKVQKDIVMLGRHVEMEWEDLDGAGRLQLSGGLRQGMYQERIVCIKVPRLRDILSVNEDMDCYMECLNPDTGSRTKLPHLELVALPGCSVLEHRLYISGGKHPDGSYSCALHEYSSLADRWAQLPAMSTPRSVHMFLTCKQKLFALSGWNDTGPLASAESFDVVQQTWSPIANLPIVLRFSASASFKNKLYLIGGDADSDEVVYQGILIYDIPLDTWAQVPLEFSLHGASAVTMETGICIIGGFFSKKVTPPYPNRRFSQLLPCTPKCFFMHDAGVISKEITVPPLPLPLAFAGATCFQGRIYVMGGVCTSRTHDAIYHWEPGEAAWTQYPENLAGQGTILRRVLKCVTLKVARPSLRALIQDASVSRVAVGLKVSIRGRGEDDHPNPSGQAALVSVDAGTP</sequence>
<accession>A0ABQ7TQ81</accession>
<dbReference type="PANTHER" id="PTHR45632:SF3">
    <property type="entry name" value="KELCH-LIKE PROTEIN 32"/>
    <property type="match status" value="1"/>
</dbReference>
<name>A0ABQ7TQ81_PHRPL</name>
<dbReference type="PIRSF" id="PIRSF037037">
    <property type="entry name" value="Kelch-like_protein_gigaxonin"/>
    <property type="match status" value="1"/>
</dbReference>
<dbReference type="Pfam" id="PF01344">
    <property type="entry name" value="Kelch_1"/>
    <property type="match status" value="2"/>
</dbReference>
<gene>
    <name evidence="5" type="ORF">JD844_006054</name>
</gene>
<feature type="domain" description="BTB" evidence="4">
    <location>
        <begin position="40"/>
        <end position="107"/>
    </location>
</feature>
<evidence type="ECO:0000256" key="2">
    <source>
        <dbReference type="ARBA" id="ARBA00022737"/>
    </source>
</evidence>
<dbReference type="InterPro" id="IPR011333">
    <property type="entry name" value="SKP1/BTB/POZ_sf"/>
</dbReference>
<dbReference type="Gene3D" id="1.25.40.420">
    <property type="match status" value="1"/>
</dbReference>
<dbReference type="Proteomes" id="UP000826234">
    <property type="component" value="Unassembled WGS sequence"/>
</dbReference>
<reference evidence="5 6" key="1">
    <citation type="journal article" date="2022" name="Gigascience">
        <title>A chromosome-level genome assembly and annotation of the desert horned lizard, Phrynosoma platyrhinos, provides insight into chromosomal rearrangements among reptiles.</title>
        <authorList>
            <person name="Koochekian N."/>
            <person name="Ascanio A."/>
            <person name="Farleigh K."/>
            <person name="Card D.C."/>
            <person name="Schield D.R."/>
            <person name="Castoe T.A."/>
            <person name="Jezkova T."/>
        </authorList>
    </citation>
    <scope>NUCLEOTIDE SEQUENCE [LARGE SCALE GENOMIC DNA]</scope>
    <source>
        <strain evidence="5">NK-2021</strain>
    </source>
</reference>
<proteinExistence type="predicted"/>
<dbReference type="SMART" id="SM00612">
    <property type="entry name" value="Kelch"/>
    <property type="match status" value="3"/>
</dbReference>
<comment type="caution">
    <text evidence="5">The sequence shown here is derived from an EMBL/GenBank/DDBJ whole genome shotgun (WGS) entry which is preliminary data.</text>
</comment>
<dbReference type="InterPro" id="IPR015915">
    <property type="entry name" value="Kelch-typ_b-propeller"/>
</dbReference>
<evidence type="ECO:0000256" key="3">
    <source>
        <dbReference type="SAM" id="MobiDB-lite"/>
    </source>
</evidence>
<keyword evidence="6" id="KW-1185">Reference proteome</keyword>
<dbReference type="InterPro" id="IPR006652">
    <property type="entry name" value="Kelch_1"/>
</dbReference>
<keyword evidence="1" id="KW-0880">Kelch repeat</keyword>
<dbReference type="SUPFAM" id="SSF117281">
    <property type="entry name" value="Kelch motif"/>
    <property type="match status" value="1"/>
</dbReference>
<dbReference type="Gene3D" id="2.120.10.80">
    <property type="entry name" value="Kelch-type beta propeller"/>
    <property type="match status" value="2"/>
</dbReference>
<dbReference type="InterPro" id="IPR017096">
    <property type="entry name" value="BTB-kelch_protein"/>
</dbReference>
<dbReference type="EMBL" id="JAIPUX010000035">
    <property type="protein sequence ID" value="KAH0631624.1"/>
    <property type="molecule type" value="Genomic_DNA"/>
</dbReference>
<keyword evidence="2" id="KW-0677">Repeat</keyword>
<dbReference type="InterPro" id="IPR011705">
    <property type="entry name" value="BACK"/>
</dbReference>